<dbReference type="Pfam" id="PF04402">
    <property type="entry name" value="SIMPL"/>
    <property type="match status" value="1"/>
</dbReference>
<evidence type="ECO:0000313" key="3">
    <source>
        <dbReference type="EMBL" id="URF03484.1"/>
    </source>
</evidence>
<dbReference type="EMBL" id="CP097330">
    <property type="protein sequence ID" value="URF03484.1"/>
    <property type="molecule type" value="Genomic_DNA"/>
</dbReference>
<gene>
    <name evidence="2" type="ORF">FGG12_12115</name>
    <name evidence="3" type="ORF">M5D45_13250</name>
</gene>
<keyword evidence="4" id="KW-1185">Reference proteome</keyword>
<name>A0AAE9HWP0_9BURK</name>
<evidence type="ECO:0000313" key="4">
    <source>
        <dbReference type="Proteomes" id="UP000318943"/>
    </source>
</evidence>
<dbReference type="Proteomes" id="UP000318943">
    <property type="component" value="Unassembled WGS sequence"/>
</dbReference>
<dbReference type="InterPro" id="IPR007497">
    <property type="entry name" value="SIMPL/DUF541"/>
</dbReference>
<dbReference type="AlphaFoldDB" id="A0AAE9HWP0"/>
<reference evidence="3" key="3">
    <citation type="submission" date="2022-05" db="EMBL/GenBank/DDBJ databases">
        <authorList>
            <person name="Kunte H.-J."/>
        </authorList>
    </citation>
    <scope>NUCLEOTIDE SEQUENCE</scope>
    <source>
        <strain evidence="3">G5</strain>
    </source>
</reference>
<evidence type="ECO:0000313" key="5">
    <source>
        <dbReference type="Proteomes" id="UP001056132"/>
    </source>
</evidence>
<dbReference type="Gene3D" id="3.30.110.170">
    <property type="entry name" value="Protein of unknown function (DUF541), domain 1"/>
    <property type="match status" value="1"/>
</dbReference>
<reference evidence="3" key="2">
    <citation type="journal article" date="2022" name="Microbiol. Resour. Announc.">
        <title>Genome Sequence of Cupriavidus campinensis Strain G5, a Member of a Bacterial Consortium Capable of Polyethylene Degradation.</title>
        <authorList>
            <person name="Schneider B."/>
            <person name="Pfeiffer F."/>
            <person name="Dyall-Smith M."/>
            <person name="Kunte H.J."/>
        </authorList>
    </citation>
    <scope>NUCLEOTIDE SEQUENCE</scope>
    <source>
        <strain evidence="3">G5</strain>
    </source>
</reference>
<evidence type="ECO:0000313" key="2">
    <source>
        <dbReference type="EMBL" id="TSP12338.1"/>
    </source>
</evidence>
<keyword evidence="1" id="KW-0732">Signal</keyword>
<accession>A0AAE9HWP0</accession>
<dbReference type="PANTHER" id="PTHR34387:SF1">
    <property type="entry name" value="PERIPLASMIC IMMUNOGENIC PROTEIN"/>
    <property type="match status" value="1"/>
</dbReference>
<dbReference type="EMBL" id="VCIZ01000006">
    <property type="protein sequence ID" value="TSP12338.1"/>
    <property type="molecule type" value="Genomic_DNA"/>
</dbReference>
<dbReference type="Gene3D" id="3.30.70.2970">
    <property type="entry name" value="Protein of unknown function (DUF541), domain 2"/>
    <property type="match status" value="1"/>
</dbReference>
<dbReference type="PANTHER" id="PTHR34387">
    <property type="entry name" value="SLR1258 PROTEIN"/>
    <property type="match status" value="1"/>
</dbReference>
<reference evidence="2 4" key="1">
    <citation type="submission" date="2019-05" db="EMBL/GenBank/DDBJ databases">
        <title>Whole genome sequence analysis of Cupriavidus campinensis S14E4C strain.</title>
        <authorList>
            <person name="Abbaszade G."/>
            <person name="Szabo A."/>
            <person name="Toumi M."/>
            <person name="Toth E."/>
        </authorList>
    </citation>
    <scope>NUCLEOTIDE SEQUENCE [LARGE SCALE GENOMIC DNA]</scope>
    <source>
        <strain evidence="2 4">S14E4C</strain>
    </source>
</reference>
<feature type="signal peptide" evidence="1">
    <location>
        <begin position="1"/>
        <end position="19"/>
    </location>
</feature>
<dbReference type="InterPro" id="IPR052022">
    <property type="entry name" value="26kDa_periplasmic_antigen"/>
</dbReference>
<feature type="chain" id="PRO_5042038276" evidence="1">
    <location>
        <begin position="20"/>
        <end position="230"/>
    </location>
</feature>
<sequence length="230" mass="23854">MKHLLAASLLTTTAAVASAQTLPPPAGVLSLSAEAVTEVPTDVVQLTLAAEQEGAEPSAISSALSARTQAVLAQAKRTSGVEAQSGGFTIHPSTDRNGRISTWRGRSEVILKSKDFAAVSKLAGELANQMQVQNVAFSLSREARQATEAKLAEQAVSAFRDKAQVSTKLFGYSGYTIREVSMNDSGGVVPPTPRMYAAKAMSADAGAPIPMEGGKAHVTVSVNGSVQMVK</sequence>
<organism evidence="3 5">
    <name type="scientific">Cupriavidus campinensis</name>
    <dbReference type="NCBI Taxonomy" id="151783"/>
    <lineage>
        <taxon>Bacteria</taxon>
        <taxon>Pseudomonadati</taxon>
        <taxon>Pseudomonadota</taxon>
        <taxon>Betaproteobacteria</taxon>
        <taxon>Burkholderiales</taxon>
        <taxon>Burkholderiaceae</taxon>
        <taxon>Cupriavidus</taxon>
    </lineage>
</organism>
<dbReference type="Proteomes" id="UP001056132">
    <property type="component" value="Chromosome 1"/>
</dbReference>
<proteinExistence type="predicted"/>
<evidence type="ECO:0000256" key="1">
    <source>
        <dbReference type="SAM" id="SignalP"/>
    </source>
</evidence>
<protein>
    <submittedName>
        <fullName evidence="2">DUF541 domain-containing protein</fullName>
    </submittedName>
    <submittedName>
        <fullName evidence="3">SIMPL domain-containing protein</fullName>
    </submittedName>
</protein>
<dbReference type="RefSeq" id="WP_144197923.1">
    <property type="nucleotide sequence ID" value="NZ_CAJPVH010000034.1"/>
</dbReference>
<dbReference type="KEGG" id="ccam:M5D45_13250"/>
<dbReference type="GO" id="GO:0006974">
    <property type="term" value="P:DNA damage response"/>
    <property type="evidence" value="ECO:0007669"/>
    <property type="project" value="TreeGrafter"/>
</dbReference>